<sequence>MSVEFCRTYSQLINLSPDAAADSFYSTEDYNKLGSLGPTLPRLEYAFPKGTNSSSADASVSIQLKSILSLSVYKVKELLISAVDTLSLAGVTPSNLKFMIKSKVLTDTTTISSLVQEGTAISITVMVSAPAAPAKPSKTTDLTSDISADPSESVPLSLSAETWAKIQDVLMADVGAENGAIYLEKFKSVV</sequence>
<proteinExistence type="predicted"/>
<dbReference type="Proteomes" id="UP000649328">
    <property type="component" value="Unassembled WGS sequence"/>
</dbReference>
<protein>
    <recommendedName>
        <fullName evidence="3">Ubiquitin-like domain-containing protein</fullName>
    </recommendedName>
</protein>
<reference evidence="1" key="1">
    <citation type="submission" date="2020-10" db="EMBL/GenBank/DDBJ databases">
        <title>The Whole-Genome Sequence of Metschnikowia persimmonesis, a Novel Endophytic Yeast Species Isolated from Medicinal Plant Diospyros kaki Thumb.</title>
        <authorList>
            <person name="Rahmat E."/>
            <person name="Kang Y."/>
        </authorList>
    </citation>
    <scope>NUCLEOTIDE SEQUENCE</scope>
    <source>
        <strain evidence="1">KIOM G15050</strain>
    </source>
</reference>
<comment type="caution">
    <text evidence="1">The sequence shown here is derived from an EMBL/GenBank/DDBJ whole genome shotgun (WGS) entry which is preliminary data.</text>
</comment>
<dbReference type="OrthoDB" id="4067208at2759"/>
<gene>
    <name evidence="1" type="ORF">HF325_002116</name>
</gene>
<evidence type="ECO:0000313" key="2">
    <source>
        <dbReference type="Proteomes" id="UP000649328"/>
    </source>
</evidence>
<organism evidence="1 2">
    <name type="scientific">Metschnikowia pulcherrima</name>
    <dbReference type="NCBI Taxonomy" id="27326"/>
    <lineage>
        <taxon>Eukaryota</taxon>
        <taxon>Fungi</taxon>
        <taxon>Dikarya</taxon>
        <taxon>Ascomycota</taxon>
        <taxon>Saccharomycotina</taxon>
        <taxon>Pichiomycetes</taxon>
        <taxon>Metschnikowiaceae</taxon>
        <taxon>Metschnikowia</taxon>
    </lineage>
</organism>
<evidence type="ECO:0008006" key="3">
    <source>
        <dbReference type="Google" id="ProtNLM"/>
    </source>
</evidence>
<name>A0A8H7GV14_9ASCO</name>
<evidence type="ECO:0000313" key="1">
    <source>
        <dbReference type="EMBL" id="KAF8002871.1"/>
    </source>
</evidence>
<accession>A0A8H7GV14</accession>
<dbReference type="EMBL" id="JACBPP010000003">
    <property type="protein sequence ID" value="KAF8002871.1"/>
    <property type="molecule type" value="Genomic_DNA"/>
</dbReference>
<dbReference type="Gene3D" id="3.10.20.90">
    <property type="entry name" value="Phosphatidylinositol 3-kinase Catalytic Subunit, Chain A, domain 1"/>
    <property type="match status" value="1"/>
</dbReference>
<dbReference type="AlphaFoldDB" id="A0A8H7GV14"/>
<keyword evidence="2" id="KW-1185">Reference proteome</keyword>